<evidence type="ECO:0000256" key="4">
    <source>
        <dbReference type="ARBA" id="ARBA00022912"/>
    </source>
</evidence>
<name>A0A183F308_HELPZ</name>
<keyword evidence="8" id="KW-1185">Reference proteome</keyword>
<dbReference type="EMBL" id="UZAH01000408">
    <property type="protein sequence ID" value="VDO18932.1"/>
    <property type="molecule type" value="Genomic_DNA"/>
</dbReference>
<comment type="similarity">
    <text evidence="1">Belongs to the protein-tyrosine phosphatase family. Non-receptor class CDC14 subfamily.</text>
</comment>
<dbReference type="PROSITE" id="PS50054">
    <property type="entry name" value="TYR_PHOSPHATASE_DUAL"/>
    <property type="match status" value="1"/>
</dbReference>
<evidence type="ECO:0000259" key="6">
    <source>
        <dbReference type="PROSITE" id="PS50056"/>
    </source>
</evidence>
<dbReference type="Pfam" id="PF14671">
    <property type="entry name" value="DSPn"/>
    <property type="match status" value="1"/>
</dbReference>
<dbReference type="AlphaFoldDB" id="A0A183F308"/>
<keyword evidence="4" id="KW-0904">Protein phosphatase</keyword>
<dbReference type="SMART" id="SM00404">
    <property type="entry name" value="PTPc_motif"/>
    <property type="match status" value="1"/>
</dbReference>
<dbReference type="InterPro" id="IPR016130">
    <property type="entry name" value="Tyr_Pase_AS"/>
</dbReference>
<dbReference type="WBParaSite" id="HPBE_0000054901-mRNA-1">
    <property type="protein sequence ID" value="HPBE_0000054901-mRNA-1"/>
    <property type="gene ID" value="HPBE_0000054901"/>
</dbReference>
<dbReference type="PANTHER" id="PTHR23339">
    <property type="entry name" value="TYROSINE SPECIFIC PROTEIN PHOSPHATASE AND DUAL SPECIFICITY PROTEIN PHOSPHATASE"/>
    <property type="match status" value="1"/>
</dbReference>
<dbReference type="InterPro" id="IPR000387">
    <property type="entry name" value="Tyr_Pase_dom"/>
</dbReference>
<dbReference type="InterPro" id="IPR029260">
    <property type="entry name" value="DSPn"/>
</dbReference>
<accession>A0A3P7WN87</accession>
<dbReference type="Pfam" id="PF22785">
    <property type="entry name" value="Tc-R-P"/>
    <property type="match status" value="1"/>
</dbReference>
<dbReference type="SMART" id="SM00195">
    <property type="entry name" value="DSPc"/>
    <property type="match status" value="1"/>
</dbReference>
<dbReference type="InterPro" id="IPR020422">
    <property type="entry name" value="TYR_PHOSPHATASE_DUAL_dom"/>
</dbReference>
<evidence type="ECO:0000313" key="7">
    <source>
        <dbReference type="EMBL" id="VDO18932.1"/>
    </source>
</evidence>
<protein>
    <recommendedName>
        <fullName evidence="2">protein-tyrosine-phosphatase</fullName>
        <ecNumber evidence="2">3.1.3.48</ecNumber>
    </recommendedName>
</protein>
<accession>A0A183F308</accession>
<evidence type="ECO:0000256" key="1">
    <source>
        <dbReference type="ARBA" id="ARBA00007315"/>
    </source>
</evidence>
<dbReference type="FunFam" id="3.90.190.10:FF:000006">
    <property type="entry name" value="Dual specificity protein phosphatase CDC14B"/>
    <property type="match status" value="1"/>
</dbReference>
<keyword evidence="3" id="KW-0378">Hydrolase</keyword>
<evidence type="ECO:0000256" key="2">
    <source>
        <dbReference type="ARBA" id="ARBA00013064"/>
    </source>
</evidence>
<dbReference type="SUPFAM" id="SSF52799">
    <property type="entry name" value="(Phosphotyrosine protein) phosphatases II"/>
    <property type="match status" value="2"/>
</dbReference>
<dbReference type="Proteomes" id="UP000050761">
    <property type="component" value="Unassembled WGS sequence"/>
</dbReference>
<dbReference type="EC" id="3.1.3.48" evidence="2"/>
<gene>
    <name evidence="7" type="ORF">HPBE_LOCUS550</name>
</gene>
<dbReference type="InterPro" id="IPR044506">
    <property type="entry name" value="CDC14_C"/>
</dbReference>
<dbReference type="InterPro" id="IPR029021">
    <property type="entry name" value="Prot-tyrosine_phosphatase-like"/>
</dbReference>
<dbReference type="InterPro" id="IPR050561">
    <property type="entry name" value="PTP"/>
</dbReference>
<dbReference type="Gene3D" id="3.90.190.10">
    <property type="entry name" value="Protein tyrosine phosphatase superfamily"/>
    <property type="match status" value="2"/>
</dbReference>
<dbReference type="InterPro" id="IPR003595">
    <property type="entry name" value="Tyr_Pase_cat"/>
</dbReference>
<sequence>MNRPFGVCFNHSSHSLLFKENVSVLFDKFCVLCATVSVCILQIIYHGMSADTAYLRIETAQPPKFIGFRDAALGEPTYLLHLHDVLRAVEKAIKLKWFDIATFDADEYELYERVENGDMNWIIPGKILSFCGPHNESRIEDGYPYHSPETYLDYFRATNITTIVRLNMRMYDARKFTDAGFEHVDLFFIDGSTPSEKIVENFIRVVDNAKGAVAVHCKAGLGRTGTLIACWMMKEFGLNAAECMAWLRICRPGSVIGPQQEYLVSFPFQATSWWRFQRAFDIHLTCSGQRVDESVFYPSKSDTPPNLR</sequence>
<proteinExistence type="inferred from homology"/>
<evidence type="ECO:0000256" key="3">
    <source>
        <dbReference type="ARBA" id="ARBA00022801"/>
    </source>
</evidence>
<organism evidence="8 9">
    <name type="scientific">Heligmosomoides polygyrus</name>
    <name type="common">Parasitic roundworm</name>
    <dbReference type="NCBI Taxonomy" id="6339"/>
    <lineage>
        <taxon>Eukaryota</taxon>
        <taxon>Metazoa</taxon>
        <taxon>Ecdysozoa</taxon>
        <taxon>Nematoda</taxon>
        <taxon>Chromadorea</taxon>
        <taxon>Rhabditida</taxon>
        <taxon>Rhabditina</taxon>
        <taxon>Rhabditomorpha</taxon>
        <taxon>Strongyloidea</taxon>
        <taxon>Heligmosomidae</taxon>
        <taxon>Heligmosomoides</taxon>
    </lineage>
</organism>
<evidence type="ECO:0000313" key="9">
    <source>
        <dbReference type="WBParaSite" id="HPBE_0000054901-mRNA-1"/>
    </source>
</evidence>
<dbReference type="OrthoDB" id="266663at2759"/>
<feature type="domain" description="Tyrosine specific protein phosphatases" evidence="6">
    <location>
        <begin position="200"/>
        <end position="262"/>
    </location>
</feature>
<evidence type="ECO:0000259" key="5">
    <source>
        <dbReference type="PROSITE" id="PS50054"/>
    </source>
</evidence>
<dbReference type="CDD" id="cd14499">
    <property type="entry name" value="CDC14_C"/>
    <property type="match status" value="1"/>
</dbReference>
<evidence type="ECO:0000313" key="8">
    <source>
        <dbReference type="Proteomes" id="UP000050761"/>
    </source>
</evidence>
<reference evidence="7 8" key="1">
    <citation type="submission" date="2018-11" db="EMBL/GenBank/DDBJ databases">
        <authorList>
            <consortium name="Pathogen Informatics"/>
        </authorList>
    </citation>
    <scope>NUCLEOTIDE SEQUENCE [LARGE SCALE GENOMIC DNA]</scope>
</reference>
<dbReference type="GO" id="GO:0004725">
    <property type="term" value="F:protein tyrosine phosphatase activity"/>
    <property type="evidence" value="ECO:0007669"/>
    <property type="project" value="UniProtKB-EC"/>
</dbReference>
<feature type="domain" description="Tyrosine-protein phosphatase" evidence="5">
    <location>
        <begin position="118"/>
        <end position="279"/>
    </location>
</feature>
<dbReference type="PROSITE" id="PS50056">
    <property type="entry name" value="TYR_PHOSPHATASE_2"/>
    <property type="match status" value="1"/>
</dbReference>
<reference evidence="9" key="2">
    <citation type="submission" date="2019-09" db="UniProtKB">
        <authorList>
            <consortium name="WormBaseParasite"/>
        </authorList>
    </citation>
    <scope>IDENTIFICATION</scope>
</reference>
<dbReference type="PROSITE" id="PS00383">
    <property type="entry name" value="TYR_PHOSPHATASE_1"/>
    <property type="match status" value="1"/>
</dbReference>